<dbReference type="InterPro" id="IPR007522">
    <property type="entry name" value="CRISPR-assoc_prot_TM1795"/>
</dbReference>
<dbReference type="Pfam" id="PF03787">
    <property type="entry name" value="RAMPs"/>
    <property type="match status" value="1"/>
</dbReference>
<proteinExistence type="predicted"/>
<evidence type="ECO:0000256" key="1">
    <source>
        <dbReference type="ARBA" id="ARBA00023118"/>
    </source>
</evidence>
<reference evidence="3 4" key="1">
    <citation type="submission" date="2023-03" db="EMBL/GenBank/DDBJ databases">
        <authorList>
            <person name="Pearce D."/>
        </authorList>
    </citation>
    <scope>NUCLEOTIDE SEQUENCE [LARGE SCALE GENOMIC DNA]</scope>
    <source>
        <strain evidence="3">Msz</strain>
    </source>
</reference>
<sequence length="321" mass="36438">MNTLTATYRIVTPMFLGDADQKATEIRPPSVKGALRFWWRALNWGRFRAKASDDAAALRNLHEIEADLFGAAADEKNEKRGQSPFFIEVTHGIYERETGWPRNQTPSGYLGLGLFPMREHQQRESFKEEQDFTITLRFRDETNDERKRQIQDALIALNLFGGLGSRARRGFGSLALTHLNGVAYASKSKQDYAQQVKNLLSGYELSQYLPPFTAFSKQSCLVLFNTDRSARGAHIKLGNAYQQYRGQPSKLRGRIKAGFGLPLAGVSQERRASPLLMHIHPIGEMFQATALYMPAIFHPNWEKVHMYVVEDFLNIGERIAL</sequence>
<dbReference type="NCBIfam" id="TIGR01894">
    <property type="entry name" value="cas_TM1795_cmr1"/>
    <property type="match status" value="1"/>
</dbReference>
<dbReference type="EMBL" id="OX458333">
    <property type="protein sequence ID" value="CAI8970232.1"/>
    <property type="molecule type" value="Genomic_DNA"/>
</dbReference>
<organism evidence="3 4">
    <name type="scientific">Methylocaldum szegediense</name>
    <dbReference type="NCBI Taxonomy" id="73780"/>
    <lineage>
        <taxon>Bacteria</taxon>
        <taxon>Pseudomonadati</taxon>
        <taxon>Pseudomonadota</taxon>
        <taxon>Gammaproteobacteria</taxon>
        <taxon>Methylococcales</taxon>
        <taxon>Methylococcaceae</taxon>
        <taxon>Methylocaldum</taxon>
    </lineage>
</organism>
<keyword evidence="1" id="KW-0051">Antiviral defense</keyword>
<accession>A0ABM9I976</accession>
<dbReference type="Proteomes" id="UP001162030">
    <property type="component" value="Chromosome"/>
</dbReference>
<protein>
    <submittedName>
        <fullName evidence="3">CRISPR-associated protein Cmr1</fullName>
    </submittedName>
</protein>
<evidence type="ECO:0000313" key="4">
    <source>
        <dbReference type="Proteomes" id="UP001162030"/>
    </source>
</evidence>
<dbReference type="InterPro" id="IPR005537">
    <property type="entry name" value="RAMP_III_fam"/>
</dbReference>
<feature type="domain" description="CRISPR type III-associated protein" evidence="2">
    <location>
        <begin position="8"/>
        <end position="174"/>
    </location>
</feature>
<dbReference type="RefSeq" id="WP_026610096.1">
    <property type="nucleotide sequence ID" value="NZ_OX458333.1"/>
</dbReference>
<gene>
    <name evidence="3" type="ORF">MSZNOR_4866</name>
</gene>
<keyword evidence="4" id="KW-1185">Reference proteome</keyword>
<evidence type="ECO:0000313" key="3">
    <source>
        <dbReference type="EMBL" id="CAI8970232.1"/>
    </source>
</evidence>
<name>A0ABM9I976_9GAMM</name>
<evidence type="ECO:0000259" key="2">
    <source>
        <dbReference type="Pfam" id="PF03787"/>
    </source>
</evidence>